<sequence>MSYGSSNSSTTLSEQQVIDGFHSFLQSALTQAKAEKLLDTETLASAEADLMVSAPALCLFFAALRSTSNPPSVPLPLKGLNASFDKPIQLSNDNCPPVFLPMFKVWESTVTIIQRMQSNRQHDLARIICNLEPHGHRHALNVIAAQLRGVAIEISQRRTFQERFQADLQAALDVNAGGTGETAKAQFTPPPSYAEKQPGFTKEEAATIDTPTDSKAKSLLEEEPFIIYIREMLFASLGDVISSTPSLKNSLKSDPSRAYFASVALAILEASLTPQGTVRGVLNRQLALEDCPVELRPLMQEFDSIQQGAIQIVAQDDEEAIQLTAEGKEVREPRIDRVRRILLDGMGEGEMSPNRLPSTDGEGLRMSIEGHALQFATQINILALRMTSLPTFRSYARNVFDILGGLA</sequence>
<reference evidence="1" key="1">
    <citation type="submission" date="2021-10" db="EMBL/GenBank/DDBJ databases">
        <title>De novo Genome Assembly of Clathrus columnatus (Basidiomycota, Fungi) Using Illumina and Nanopore Sequence Data.</title>
        <authorList>
            <person name="Ogiso-Tanaka E."/>
            <person name="Itagaki H."/>
            <person name="Hosoya T."/>
            <person name="Hosaka K."/>
        </authorList>
    </citation>
    <scope>NUCLEOTIDE SEQUENCE</scope>
    <source>
        <strain evidence="1">MO-923</strain>
    </source>
</reference>
<dbReference type="EMBL" id="BPWL01000007">
    <property type="protein sequence ID" value="GJJ12587.1"/>
    <property type="molecule type" value="Genomic_DNA"/>
</dbReference>
<protein>
    <submittedName>
        <fullName evidence="1">Uncharacterized protein</fullName>
    </submittedName>
</protein>
<proteinExistence type="predicted"/>
<dbReference type="AlphaFoldDB" id="A0AAV5AD64"/>
<accession>A0AAV5AD64</accession>
<gene>
    <name evidence="1" type="ORF">Clacol_006830</name>
</gene>
<evidence type="ECO:0000313" key="2">
    <source>
        <dbReference type="Proteomes" id="UP001050691"/>
    </source>
</evidence>
<evidence type="ECO:0000313" key="1">
    <source>
        <dbReference type="EMBL" id="GJJ12587.1"/>
    </source>
</evidence>
<keyword evidence="2" id="KW-1185">Reference proteome</keyword>
<dbReference type="Proteomes" id="UP001050691">
    <property type="component" value="Unassembled WGS sequence"/>
</dbReference>
<comment type="caution">
    <text evidence="1">The sequence shown here is derived from an EMBL/GenBank/DDBJ whole genome shotgun (WGS) entry which is preliminary data.</text>
</comment>
<name>A0AAV5AD64_9AGAM</name>
<organism evidence="1 2">
    <name type="scientific">Clathrus columnatus</name>
    <dbReference type="NCBI Taxonomy" id="1419009"/>
    <lineage>
        <taxon>Eukaryota</taxon>
        <taxon>Fungi</taxon>
        <taxon>Dikarya</taxon>
        <taxon>Basidiomycota</taxon>
        <taxon>Agaricomycotina</taxon>
        <taxon>Agaricomycetes</taxon>
        <taxon>Phallomycetidae</taxon>
        <taxon>Phallales</taxon>
        <taxon>Clathraceae</taxon>
        <taxon>Clathrus</taxon>
    </lineage>
</organism>